<dbReference type="CDD" id="cd07895">
    <property type="entry name" value="Adenylation_mRNA_capping"/>
    <property type="match status" value="1"/>
</dbReference>
<feature type="domain" description="mRNA capping enzyme C-terminal" evidence="19">
    <location>
        <begin position="246"/>
        <end position="367"/>
    </location>
</feature>
<evidence type="ECO:0000259" key="18">
    <source>
        <dbReference type="Pfam" id="PF01331"/>
    </source>
</evidence>
<evidence type="ECO:0000256" key="17">
    <source>
        <dbReference type="SAM" id="MobiDB-lite"/>
    </source>
</evidence>
<evidence type="ECO:0000256" key="6">
    <source>
        <dbReference type="ARBA" id="ARBA00022679"/>
    </source>
</evidence>
<dbReference type="PANTHER" id="PTHR10367">
    <property type="entry name" value="MRNA-CAPPING ENZYME"/>
    <property type="match status" value="1"/>
</dbReference>
<keyword evidence="6 16" id="KW-0808">Transferase</keyword>
<dbReference type="InterPro" id="IPR001339">
    <property type="entry name" value="mRNA_cap_enzyme_adenylation"/>
</dbReference>
<dbReference type="SUPFAM" id="SSF50249">
    <property type="entry name" value="Nucleic acid-binding proteins"/>
    <property type="match status" value="1"/>
</dbReference>
<dbReference type="Proteomes" id="UP001473302">
    <property type="component" value="Unassembled WGS sequence"/>
</dbReference>
<protein>
    <recommendedName>
        <fullName evidence="4 16">mRNA-capping enzyme subunit alpha</fullName>
        <ecNumber evidence="3 16">2.7.7.50</ecNumber>
    </recommendedName>
    <alternativeName>
        <fullName evidence="12 16">GTP--RNA guanylyltransferase</fullName>
    </alternativeName>
    <alternativeName>
        <fullName evidence="13 16">mRNA guanylyltransferase</fullName>
    </alternativeName>
</protein>
<dbReference type="EC" id="2.7.7.50" evidence="3 16"/>
<comment type="catalytic activity">
    <reaction evidence="14">
        <text>a 5'-end diphospho-ribonucleoside in mRNA + GTP + H(+) = a 5'-end (5'-triphosphoguanosine)-ribonucleoside in mRNA + diphosphate</text>
        <dbReference type="Rhea" id="RHEA:67012"/>
        <dbReference type="Rhea" id="RHEA-COMP:17165"/>
        <dbReference type="Rhea" id="RHEA-COMP:17166"/>
        <dbReference type="ChEBI" id="CHEBI:15378"/>
        <dbReference type="ChEBI" id="CHEBI:33019"/>
        <dbReference type="ChEBI" id="CHEBI:37565"/>
        <dbReference type="ChEBI" id="CHEBI:167616"/>
        <dbReference type="ChEBI" id="CHEBI:167617"/>
        <dbReference type="EC" id="2.7.7.50"/>
    </reaction>
    <physiologicalReaction direction="left-to-right" evidence="14">
        <dbReference type="Rhea" id="RHEA:67013"/>
    </physiologicalReaction>
</comment>
<evidence type="ECO:0000256" key="13">
    <source>
        <dbReference type="ARBA" id="ARBA00030702"/>
    </source>
</evidence>
<dbReference type="InterPro" id="IPR013846">
    <property type="entry name" value="mRNA_cap_enzyme_C"/>
</dbReference>
<evidence type="ECO:0000313" key="21">
    <source>
        <dbReference type="Proteomes" id="UP001473302"/>
    </source>
</evidence>
<evidence type="ECO:0000256" key="1">
    <source>
        <dbReference type="ARBA" id="ARBA00004123"/>
    </source>
</evidence>
<evidence type="ECO:0000313" key="20">
    <source>
        <dbReference type="EMBL" id="GAA5815181.1"/>
    </source>
</evidence>
<dbReference type="EMBL" id="BAABUK010000024">
    <property type="protein sequence ID" value="GAA5815181.1"/>
    <property type="molecule type" value="Genomic_DNA"/>
</dbReference>
<dbReference type="InterPro" id="IPR017075">
    <property type="entry name" value="mRNA_cap_enzyme_alpha"/>
</dbReference>
<evidence type="ECO:0000256" key="7">
    <source>
        <dbReference type="ARBA" id="ARBA00022695"/>
    </source>
</evidence>
<name>A0ABP9Z7T1_9FUNG</name>
<dbReference type="Gene3D" id="3.30.470.30">
    <property type="entry name" value="DNA ligase/mRNA capping enzyme"/>
    <property type="match status" value="1"/>
</dbReference>
<evidence type="ECO:0000256" key="15">
    <source>
        <dbReference type="ARBA" id="ARBA00047082"/>
    </source>
</evidence>
<dbReference type="Pfam" id="PF03919">
    <property type="entry name" value="mRNA_cap_C"/>
    <property type="match status" value="1"/>
</dbReference>
<keyword evidence="7 16" id="KW-0548">Nucleotidyltransferase</keyword>
<dbReference type="InterPro" id="IPR051029">
    <property type="entry name" value="mRNA_Capping_Enz/RNA_Phosphat"/>
</dbReference>
<comment type="function">
    <text evidence="16">Second step of mRNA capping. Transfer of the GMP moiety of GTP to the 5'-end of RNA via an enzyme-GMP covalent reaction intermediate.</text>
</comment>
<keyword evidence="9 16" id="KW-0506">mRNA capping</keyword>
<reference evidence="20 21" key="1">
    <citation type="submission" date="2024-04" db="EMBL/GenBank/DDBJ databases">
        <title>genome sequences of Mucor flavus KT1a and Helicostylum pulchrum KT1b strains isolated from the surface of a dry-aged beef.</title>
        <authorList>
            <person name="Toyotome T."/>
            <person name="Hosono M."/>
            <person name="Torimaru M."/>
            <person name="Fukuda K."/>
            <person name="Mikami N."/>
        </authorList>
    </citation>
    <scope>NUCLEOTIDE SEQUENCE [LARGE SCALE GENOMIC DNA]</scope>
    <source>
        <strain evidence="20 21">KT1a</strain>
    </source>
</reference>
<comment type="caution">
    <text evidence="20">The sequence shown here is derived from an EMBL/GenBank/DDBJ whole genome shotgun (WGS) entry which is preliminary data.</text>
</comment>
<comment type="subcellular location">
    <subcellularLocation>
        <location evidence="1 16">Nucleus</location>
    </subcellularLocation>
</comment>
<evidence type="ECO:0000256" key="16">
    <source>
        <dbReference type="PIRNR" id="PIRNR036959"/>
    </source>
</evidence>
<evidence type="ECO:0000256" key="12">
    <source>
        <dbReference type="ARBA" id="ARBA00029909"/>
    </source>
</evidence>
<dbReference type="Gene3D" id="2.40.50.140">
    <property type="entry name" value="Nucleic acid-binding proteins"/>
    <property type="match status" value="1"/>
</dbReference>
<dbReference type="Pfam" id="PF01331">
    <property type="entry name" value="mRNA_cap_enzyme"/>
    <property type="match status" value="1"/>
</dbReference>
<comment type="similarity">
    <text evidence="2 16">Belongs to the eukaryotic GTase family.</text>
</comment>
<evidence type="ECO:0000256" key="4">
    <source>
        <dbReference type="ARBA" id="ARBA00019171"/>
    </source>
</evidence>
<keyword evidence="21" id="KW-1185">Reference proteome</keyword>
<feature type="compositionally biased region" description="Basic and acidic residues" evidence="17">
    <location>
        <begin position="372"/>
        <end position="390"/>
    </location>
</feature>
<comment type="subunit">
    <text evidence="15">Heterodimer. The mRNA-capping enzyme is composed of two separate chains alpha and beta, respectively a mRNA guanylyltransferase and an mRNA 5'-triphosphate monophosphatase.</text>
</comment>
<evidence type="ECO:0000256" key="10">
    <source>
        <dbReference type="ARBA" id="ARBA00023134"/>
    </source>
</evidence>
<proteinExistence type="inferred from homology"/>
<feature type="domain" description="mRNA capping enzyme adenylation" evidence="18">
    <location>
        <begin position="38"/>
        <end position="242"/>
    </location>
</feature>
<dbReference type="PANTHER" id="PTHR10367:SF17">
    <property type="entry name" value="MRNA-CAPPING ENZYME"/>
    <property type="match status" value="1"/>
</dbReference>
<keyword evidence="10 16" id="KW-0342">GTP-binding</keyword>
<gene>
    <name evidence="20" type="ORF">MFLAVUS_008687</name>
</gene>
<keyword evidence="5 16" id="KW-0507">mRNA processing</keyword>
<evidence type="ECO:0000256" key="3">
    <source>
        <dbReference type="ARBA" id="ARBA00012475"/>
    </source>
</evidence>
<dbReference type="PIRSF" id="PIRSF036959">
    <property type="entry name" value="mRNA_cap_alpha"/>
    <property type="match status" value="1"/>
</dbReference>
<evidence type="ECO:0000256" key="2">
    <source>
        <dbReference type="ARBA" id="ARBA00010237"/>
    </source>
</evidence>
<evidence type="ECO:0000256" key="8">
    <source>
        <dbReference type="ARBA" id="ARBA00022741"/>
    </source>
</evidence>
<evidence type="ECO:0000256" key="5">
    <source>
        <dbReference type="ARBA" id="ARBA00022664"/>
    </source>
</evidence>
<keyword evidence="8 16" id="KW-0547">Nucleotide-binding</keyword>
<keyword evidence="11 16" id="KW-0539">Nucleus</keyword>
<accession>A0ABP9Z7T1</accession>
<evidence type="ECO:0000256" key="14">
    <source>
        <dbReference type="ARBA" id="ARBA00044624"/>
    </source>
</evidence>
<sequence length="397" mass="46349">MTSQVPNIPGEFVNDTFALKEKVASLLHLKKYKFPGAQPISFGAKQLEEIEREDFFVAEKSDGIRCLALLTVNNRREPEVYLFDRKSNFHVVRNFRFPIPGDPSFQKCLKNTIIDGEFVLDKEADGTVSIQVLFYSTQLKFLLFDCLCIEEKVLVSRDLMKRLGHLKTEIIRPHQAMVKNNPSLAKRLPFIVEFKEQQFTHHLDIVFNEIIPNLKHGNDGLIFTSANAPYVMGTCNKMLKWKPLNENSVDFKVRLIFPGGRLPGVKDYTATPRIDLLVWQGGNNYEFFAELGITNEEWEKQFKDKPKYMDGKIIECNYDPQLQQELNLKSPWRFMRYRDDKPDGNHQSTVDNVLRSIQDAVSKEELIARMPRIKEASNRRKEREVYDDRDKKRRRQN</sequence>
<evidence type="ECO:0000256" key="9">
    <source>
        <dbReference type="ARBA" id="ARBA00023042"/>
    </source>
</evidence>
<evidence type="ECO:0000259" key="19">
    <source>
        <dbReference type="Pfam" id="PF03919"/>
    </source>
</evidence>
<dbReference type="SUPFAM" id="SSF56091">
    <property type="entry name" value="DNA ligase/mRNA capping enzyme, catalytic domain"/>
    <property type="match status" value="1"/>
</dbReference>
<evidence type="ECO:0000256" key="11">
    <source>
        <dbReference type="ARBA" id="ARBA00023242"/>
    </source>
</evidence>
<organism evidence="20 21">
    <name type="scientific">Mucor flavus</name>
    <dbReference type="NCBI Taxonomy" id="439312"/>
    <lineage>
        <taxon>Eukaryota</taxon>
        <taxon>Fungi</taxon>
        <taxon>Fungi incertae sedis</taxon>
        <taxon>Mucoromycota</taxon>
        <taxon>Mucoromycotina</taxon>
        <taxon>Mucoromycetes</taxon>
        <taxon>Mucorales</taxon>
        <taxon>Mucorineae</taxon>
        <taxon>Mucoraceae</taxon>
        <taxon>Mucor</taxon>
    </lineage>
</organism>
<dbReference type="InterPro" id="IPR012340">
    <property type="entry name" value="NA-bd_OB-fold"/>
</dbReference>
<feature type="region of interest" description="Disordered" evidence="17">
    <location>
        <begin position="372"/>
        <end position="397"/>
    </location>
</feature>